<evidence type="ECO:0000256" key="1">
    <source>
        <dbReference type="SAM" id="MobiDB-lite"/>
    </source>
</evidence>
<feature type="region of interest" description="Disordered" evidence="1">
    <location>
        <begin position="95"/>
        <end position="141"/>
    </location>
</feature>
<feature type="compositionally biased region" description="Basic and acidic residues" evidence="1">
    <location>
        <begin position="192"/>
        <end position="204"/>
    </location>
</feature>
<name>A0AAD9J7U6_9ANNE</name>
<feature type="compositionally biased region" description="Acidic residues" evidence="1">
    <location>
        <begin position="96"/>
        <end position="108"/>
    </location>
</feature>
<evidence type="ECO:0000313" key="3">
    <source>
        <dbReference type="Proteomes" id="UP001208570"/>
    </source>
</evidence>
<dbReference type="Proteomes" id="UP001208570">
    <property type="component" value="Unassembled WGS sequence"/>
</dbReference>
<reference evidence="2" key="1">
    <citation type="journal article" date="2023" name="Mol. Biol. Evol.">
        <title>Third-Generation Sequencing Reveals the Adaptive Role of the Epigenome in Three Deep-Sea Polychaetes.</title>
        <authorList>
            <person name="Perez M."/>
            <person name="Aroh O."/>
            <person name="Sun Y."/>
            <person name="Lan Y."/>
            <person name="Juniper S.K."/>
            <person name="Young C.R."/>
            <person name="Angers B."/>
            <person name="Qian P.Y."/>
        </authorList>
    </citation>
    <scope>NUCLEOTIDE SEQUENCE</scope>
    <source>
        <strain evidence="2">P08H-3</strain>
    </source>
</reference>
<keyword evidence="3" id="KW-1185">Reference proteome</keyword>
<dbReference type="AlphaFoldDB" id="A0AAD9J7U6"/>
<sequence length="204" mass="22678">MDELQEHDQQQLQQLHFQQLQELHEQGIEMGEELQQMEVEEEQWQQEGDYTGEQLSEQMGNVDEMNSHMFQCTEAPITQDYVEVNTLPAHYVETSAEAESDMPNEDGSEMAAADDGANSGFPQHLKESECNEPPQTTCDPCEPKTQCGGQCAAFADNGSCRTNDLEVKSIESEKVTSAELASGSQHLVNNGTDEHGHEVAEDEV</sequence>
<gene>
    <name evidence="2" type="ORF">LSH36_527g01012</name>
</gene>
<feature type="compositionally biased region" description="Polar residues" evidence="1">
    <location>
        <begin position="182"/>
        <end position="191"/>
    </location>
</feature>
<comment type="caution">
    <text evidence="2">The sequence shown here is derived from an EMBL/GenBank/DDBJ whole genome shotgun (WGS) entry which is preliminary data.</text>
</comment>
<organism evidence="2 3">
    <name type="scientific">Paralvinella palmiformis</name>
    <dbReference type="NCBI Taxonomy" id="53620"/>
    <lineage>
        <taxon>Eukaryota</taxon>
        <taxon>Metazoa</taxon>
        <taxon>Spiralia</taxon>
        <taxon>Lophotrochozoa</taxon>
        <taxon>Annelida</taxon>
        <taxon>Polychaeta</taxon>
        <taxon>Sedentaria</taxon>
        <taxon>Canalipalpata</taxon>
        <taxon>Terebellida</taxon>
        <taxon>Terebelliformia</taxon>
        <taxon>Alvinellidae</taxon>
        <taxon>Paralvinella</taxon>
    </lineage>
</organism>
<evidence type="ECO:0000313" key="2">
    <source>
        <dbReference type="EMBL" id="KAK2147944.1"/>
    </source>
</evidence>
<feature type="region of interest" description="Disordered" evidence="1">
    <location>
        <begin position="174"/>
        <end position="204"/>
    </location>
</feature>
<accession>A0AAD9J7U6</accession>
<dbReference type="EMBL" id="JAODUP010000527">
    <property type="protein sequence ID" value="KAK2147944.1"/>
    <property type="molecule type" value="Genomic_DNA"/>
</dbReference>
<protein>
    <submittedName>
        <fullName evidence="2">Uncharacterized protein</fullName>
    </submittedName>
</protein>
<proteinExistence type="predicted"/>